<name>A0A411YHM0_9ACTN</name>
<dbReference type="RefSeq" id="WP_131155757.1">
    <property type="nucleotide sequence ID" value="NZ_CP036402.1"/>
</dbReference>
<sequence>MVQVDGDGSASFSYQGPSASGTDDIDAALQETEDPNDPVDDDTGTAITASANKHWWEDAEEGQDPEAADAAEVLAADFDTEHVIVKVTAAAGSLDQFDVLRYDYDASDFYVTEDGSATKAQWVSVMQDIVDPDETPDNSEDALITDEYLNDDANTTFELSDEGL</sequence>
<evidence type="ECO:0000313" key="3">
    <source>
        <dbReference type="Proteomes" id="UP000291469"/>
    </source>
</evidence>
<evidence type="ECO:0000256" key="1">
    <source>
        <dbReference type="SAM" id="MobiDB-lite"/>
    </source>
</evidence>
<keyword evidence="3" id="KW-1185">Reference proteome</keyword>
<proteinExistence type="predicted"/>
<feature type="compositionally biased region" description="Polar residues" evidence="1">
    <location>
        <begin position="10"/>
        <end position="21"/>
    </location>
</feature>
<reference evidence="2 3" key="1">
    <citation type="submission" date="2019-01" db="EMBL/GenBank/DDBJ databases">
        <title>Egibacter rhizosphaerae EGI 80759T.</title>
        <authorList>
            <person name="Chen D.-D."/>
            <person name="Tian Y."/>
            <person name="Jiao J.-Y."/>
            <person name="Zhang X.-T."/>
            <person name="Zhang Y.-G."/>
            <person name="Zhang Y."/>
            <person name="Xiao M."/>
            <person name="Shu W.-S."/>
            <person name="Li W.-J."/>
        </authorList>
    </citation>
    <scope>NUCLEOTIDE SEQUENCE [LARGE SCALE GENOMIC DNA]</scope>
    <source>
        <strain evidence="2 3">EGI 80759</strain>
    </source>
</reference>
<feature type="region of interest" description="Disordered" evidence="1">
    <location>
        <begin position="1"/>
        <end position="66"/>
    </location>
</feature>
<dbReference type="KEGG" id="erz:ER308_15130"/>
<gene>
    <name evidence="2" type="ORF">ER308_15130</name>
</gene>
<dbReference type="EMBL" id="CP036402">
    <property type="protein sequence ID" value="QBI20764.1"/>
    <property type="molecule type" value="Genomic_DNA"/>
</dbReference>
<protein>
    <submittedName>
        <fullName evidence="2">Uncharacterized protein</fullName>
    </submittedName>
</protein>
<organism evidence="2 3">
    <name type="scientific">Egibacter rhizosphaerae</name>
    <dbReference type="NCBI Taxonomy" id="1670831"/>
    <lineage>
        <taxon>Bacteria</taxon>
        <taxon>Bacillati</taxon>
        <taxon>Actinomycetota</taxon>
        <taxon>Nitriliruptoria</taxon>
        <taxon>Egibacterales</taxon>
        <taxon>Egibacteraceae</taxon>
        <taxon>Egibacter</taxon>
    </lineage>
</organism>
<dbReference type="AlphaFoldDB" id="A0A411YHM0"/>
<evidence type="ECO:0000313" key="2">
    <source>
        <dbReference type="EMBL" id="QBI20764.1"/>
    </source>
</evidence>
<dbReference type="Proteomes" id="UP000291469">
    <property type="component" value="Chromosome"/>
</dbReference>
<accession>A0A411YHM0</accession>
<feature type="compositionally biased region" description="Acidic residues" evidence="1">
    <location>
        <begin position="23"/>
        <end position="43"/>
    </location>
</feature>